<dbReference type="PANTHER" id="PTHR20842">
    <property type="entry name" value="PROTEASE S51 ALPHA-ASPARTYL DIPEPTIDASE"/>
    <property type="match status" value="1"/>
</dbReference>
<dbReference type="Proteomes" id="UP000034366">
    <property type="component" value="Unassembled WGS sequence"/>
</dbReference>
<dbReference type="SUPFAM" id="SSF52317">
    <property type="entry name" value="Class I glutamine amidotransferase-like"/>
    <property type="match status" value="1"/>
</dbReference>
<evidence type="ECO:0000313" key="6">
    <source>
        <dbReference type="Proteomes" id="UP000034366"/>
    </source>
</evidence>
<dbReference type="GO" id="GO:0006508">
    <property type="term" value="P:proteolysis"/>
    <property type="evidence" value="ECO:0007669"/>
    <property type="project" value="UniProtKB-KW"/>
</dbReference>
<dbReference type="InterPro" id="IPR029062">
    <property type="entry name" value="Class_I_gatase-like"/>
</dbReference>
<keyword evidence="4" id="KW-0720">Serine protease</keyword>
<protein>
    <submittedName>
        <fullName evidence="5">Peptidase S51 dipeptidase E</fullName>
    </submittedName>
</protein>
<evidence type="ECO:0000313" key="5">
    <source>
        <dbReference type="EMBL" id="KKQ50513.1"/>
    </source>
</evidence>
<dbReference type="PANTHER" id="PTHR20842:SF0">
    <property type="entry name" value="ALPHA-ASPARTYL DIPEPTIDASE"/>
    <property type="match status" value="1"/>
</dbReference>
<keyword evidence="3" id="KW-0378">Hydrolase</keyword>
<dbReference type="Pfam" id="PF03575">
    <property type="entry name" value="Peptidase_S51"/>
    <property type="match status" value="1"/>
</dbReference>
<dbReference type="AlphaFoldDB" id="A0A0G0I590"/>
<sequence length="208" mass="23361">MKLFLASEAKHPESIEKLRRFIGGSFKGKTIAYIPTAANGEEPFGSWKQNSSTWKVVNTLGAKVTSVQLEDYKNSSVIAKLKNKDLLWFAGGYPGYLMYWIRRCEIDKVLPDLLKKSVFVGSSAGSMITSKKLSTTEWYLGEGEPGADIIPGLGLVDFEIYPHYEDSLLSQIKKHWKKGKLYLLKNGEIITVVDGKIEVLGEERILQR</sequence>
<comment type="similarity">
    <text evidence="1">Belongs to the peptidase S51 family.</text>
</comment>
<dbReference type="Gene3D" id="3.40.50.880">
    <property type="match status" value="1"/>
</dbReference>
<proteinExistence type="inferred from homology"/>
<keyword evidence="2" id="KW-0645">Protease</keyword>
<reference evidence="5 6" key="1">
    <citation type="journal article" date="2015" name="Nature">
        <title>rRNA introns, odd ribosomes, and small enigmatic genomes across a large radiation of phyla.</title>
        <authorList>
            <person name="Brown C.T."/>
            <person name="Hug L.A."/>
            <person name="Thomas B.C."/>
            <person name="Sharon I."/>
            <person name="Castelle C.J."/>
            <person name="Singh A."/>
            <person name="Wilkins M.J."/>
            <person name="Williams K.H."/>
            <person name="Banfield J.F."/>
        </authorList>
    </citation>
    <scope>NUCLEOTIDE SEQUENCE [LARGE SCALE GENOMIC DNA]</scope>
</reference>
<evidence type="ECO:0000256" key="4">
    <source>
        <dbReference type="ARBA" id="ARBA00022825"/>
    </source>
</evidence>
<dbReference type="EMBL" id="LBTW01000005">
    <property type="protein sequence ID" value="KKQ50513.1"/>
    <property type="molecule type" value="Genomic_DNA"/>
</dbReference>
<evidence type="ECO:0000256" key="3">
    <source>
        <dbReference type="ARBA" id="ARBA00022801"/>
    </source>
</evidence>
<dbReference type="InterPro" id="IPR005320">
    <property type="entry name" value="Peptidase_S51"/>
</dbReference>
<dbReference type="GO" id="GO:0008236">
    <property type="term" value="F:serine-type peptidase activity"/>
    <property type="evidence" value="ECO:0007669"/>
    <property type="project" value="UniProtKB-KW"/>
</dbReference>
<comment type="caution">
    <text evidence="5">The sequence shown here is derived from an EMBL/GenBank/DDBJ whole genome shotgun (WGS) entry which is preliminary data.</text>
</comment>
<evidence type="ECO:0000256" key="2">
    <source>
        <dbReference type="ARBA" id="ARBA00022670"/>
    </source>
</evidence>
<accession>A0A0G0I590</accession>
<evidence type="ECO:0000256" key="1">
    <source>
        <dbReference type="ARBA" id="ARBA00006534"/>
    </source>
</evidence>
<gene>
    <name evidence="5" type="ORF">US67_C0005G0018</name>
</gene>
<organism evidence="5 6">
    <name type="scientific">Candidatus Woesebacteria bacterium GW2011_GWD1_38_10</name>
    <dbReference type="NCBI Taxonomy" id="1618592"/>
    <lineage>
        <taxon>Bacteria</taxon>
        <taxon>Candidatus Woeseibacteriota</taxon>
    </lineage>
</organism>
<name>A0A0G0I590_9BACT</name>